<dbReference type="Gene3D" id="2.130.10.10">
    <property type="entry name" value="YVTN repeat-like/Quinoprotein amine dehydrogenase"/>
    <property type="match status" value="1"/>
</dbReference>
<dbReference type="SUPFAM" id="SSF110296">
    <property type="entry name" value="Oligoxyloglucan reducing end-specific cellobiohydrolase"/>
    <property type="match status" value="1"/>
</dbReference>
<organism evidence="5 6">
    <name type="scientific">Marinobacter orientalis</name>
    <dbReference type="NCBI Taxonomy" id="1928859"/>
    <lineage>
        <taxon>Bacteria</taxon>
        <taxon>Pseudomonadati</taxon>
        <taxon>Pseudomonadota</taxon>
        <taxon>Gammaproteobacteria</taxon>
        <taxon>Pseudomonadales</taxon>
        <taxon>Marinobacteraceae</taxon>
        <taxon>Marinobacter</taxon>
    </lineage>
</organism>
<evidence type="ECO:0000313" key="5">
    <source>
        <dbReference type="EMBL" id="NMT62707.1"/>
    </source>
</evidence>
<keyword evidence="5" id="KW-0378">Hydrolase</keyword>
<evidence type="ECO:0000256" key="1">
    <source>
        <dbReference type="ARBA" id="ARBA00022531"/>
    </source>
</evidence>
<dbReference type="RefSeq" id="WP_135954075.1">
    <property type="nucleotide sequence ID" value="NZ_JABCKY010000001.1"/>
</dbReference>
<sequence>MNKNYVSYALEVALSLLILGGLFWVAFFVKPSVDVPSVEAQAIEPRDNFFGVASPGDSGRVVWAAGSFGKIVRSEDGGKTWQIQPTPVKSHLQDIAAWDAETAFAAGDKGVLLMTRNGGDSWQLLEVDTFPMGGGQFLRAHVDAEGRGWVAGGMGTVLLSEDRGATWQQAHPRKDVSWNDIAVDSSGAVWVVGEFGEIQRSPDGGDTWESIPSPTASSLMAITFSGRGKGIAVGLSGTVIQTVDSGKHWTAVELDTSAHLFDVSWSGARYQAVGNGGVLVSGTDSGQWDIGSVADGNYGWYTNITATDGGFYIAGRGIRFLGPQGSHAFTSRTDVAQVDKRESE</sequence>
<accession>A0A7Y0NJW6</accession>
<evidence type="ECO:0000313" key="6">
    <source>
        <dbReference type="Proteomes" id="UP000567186"/>
    </source>
</evidence>
<dbReference type="Proteomes" id="UP000567186">
    <property type="component" value="Unassembled WGS sequence"/>
</dbReference>
<keyword evidence="3" id="KW-0812">Transmembrane</keyword>
<comment type="caution">
    <text evidence="5">The sequence shown here is derived from an EMBL/GenBank/DDBJ whole genome shotgun (WGS) entry which is preliminary data.</text>
</comment>
<feature type="domain" description="Photosynthesis system II assembly factor Ycf48/Hcf136-like" evidence="4">
    <location>
        <begin position="207"/>
        <end position="288"/>
    </location>
</feature>
<dbReference type="GO" id="GO:0016787">
    <property type="term" value="F:hydrolase activity"/>
    <property type="evidence" value="ECO:0007669"/>
    <property type="project" value="UniProtKB-KW"/>
</dbReference>
<keyword evidence="2" id="KW-0604">Photosystem II</keyword>
<dbReference type="PANTHER" id="PTHR47199">
    <property type="entry name" value="PHOTOSYSTEM II STABILITY/ASSEMBLY FACTOR HCF136, CHLOROPLASTIC"/>
    <property type="match status" value="1"/>
</dbReference>
<dbReference type="InterPro" id="IPR015943">
    <property type="entry name" value="WD40/YVTN_repeat-like_dom_sf"/>
</dbReference>
<dbReference type="AlphaFoldDB" id="A0A7Y0NJW6"/>
<evidence type="ECO:0000259" key="4">
    <source>
        <dbReference type="Pfam" id="PF14870"/>
    </source>
</evidence>
<evidence type="ECO:0000256" key="2">
    <source>
        <dbReference type="ARBA" id="ARBA00023276"/>
    </source>
</evidence>
<name>A0A7Y0NJW6_9GAMM</name>
<dbReference type="GO" id="GO:0015979">
    <property type="term" value="P:photosynthesis"/>
    <property type="evidence" value="ECO:0007669"/>
    <property type="project" value="UniProtKB-KW"/>
</dbReference>
<dbReference type="GO" id="GO:0009523">
    <property type="term" value="C:photosystem II"/>
    <property type="evidence" value="ECO:0007669"/>
    <property type="project" value="UniProtKB-KW"/>
</dbReference>
<dbReference type="EMBL" id="JABCKY010000001">
    <property type="protein sequence ID" value="NMT62707.1"/>
    <property type="molecule type" value="Genomic_DNA"/>
</dbReference>
<keyword evidence="6" id="KW-1185">Reference proteome</keyword>
<evidence type="ECO:0000256" key="3">
    <source>
        <dbReference type="SAM" id="Phobius"/>
    </source>
</evidence>
<gene>
    <name evidence="5" type="ORF">HIU99_03765</name>
</gene>
<dbReference type="PANTHER" id="PTHR47199:SF2">
    <property type="entry name" value="PHOTOSYSTEM II STABILITY_ASSEMBLY FACTOR HCF136, CHLOROPLASTIC"/>
    <property type="match status" value="1"/>
</dbReference>
<proteinExistence type="predicted"/>
<keyword evidence="3" id="KW-0472">Membrane</keyword>
<protein>
    <submittedName>
        <fullName evidence="5">Glycosyl hydrolase</fullName>
    </submittedName>
</protein>
<dbReference type="Pfam" id="PF14870">
    <property type="entry name" value="PSII_BNR"/>
    <property type="match status" value="1"/>
</dbReference>
<keyword evidence="1" id="KW-0602">Photosynthesis</keyword>
<feature type="transmembrane region" description="Helical" evidence="3">
    <location>
        <begin position="12"/>
        <end position="29"/>
    </location>
</feature>
<dbReference type="OrthoDB" id="9813892at2"/>
<reference evidence="5 6" key="1">
    <citation type="submission" date="2020-04" db="EMBL/GenBank/DDBJ databases">
        <title>Marinobacter oceani sp. nov., isolated from marine solar saltern.</title>
        <authorList>
            <person name="Chen X.-Y."/>
        </authorList>
    </citation>
    <scope>NUCLEOTIDE SEQUENCE [LARGE SCALE GENOMIC DNA]</scope>
    <source>
        <strain evidence="5 6">W62</strain>
    </source>
</reference>
<keyword evidence="3" id="KW-1133">Transmembrane helix</keyword>
<dbReference type="InterPro" id="IPR028203">
    <property type="entry name" value="PSII_CF48-like_dom"/>
</dbReference>